<name>A0A1L0AHM5_9GAMM</name>
<dbReference type="Proteomes" id="UP000183794">
    <property type="component" value="Unassembled WGS sequence"/>
</dbReference>
<dbReference type="AlphaFoldDB" id="A0A1L0AHM5"/>
<organism evidence="2 3">
    <name type="scientific">Moritella viscosa</name>
    <dbReference type="NCBI Taxonomy" id="80854"/>
    <lineage>
        <taxon>Bacteria</taxon>
        <taxon>Pseudomonadati</taxon>
        <taxon>Pseudomonadota</taxon>
        <taxon>Gammaproteobacteria</taxon>
        <taxon>Alteromonadales</taxon>
        <taxon>Moritellaceae</taxon>
        <taxon>Moritella</taxon>
    </lineage>
</organism>
<dbReference type="EMBL" id="FPLD01000025">
    <property type="protein sequence ID" value="SGY86848.1"/>
    <property type="molecule type" value="Genomic_DNA"/>
</dbReference>
<feature type="transmembrane region" description="Helical" evidence="1">
    <location>
        <begin position="20"/>
        <end position="47"/>
    </location>
</feature>
<accession>A0A1L0AHM5</accession>
<keyword evidence="1" id="KW-0472">Membrane</keyword>
<evidence type="ECO:0000313" key="3">
    <source>
        <dbReference type="Proteomes" id="UP000183794"/>
    </source>
</evidence>
<keyword evidence="1" id="KW-0812">Transmembrane</keyword>
<evidence type="ECO:0000256" key="1">
    <source>
        <dbReference type="SAM" id="Phobius"/>
    </source>
</evidence>
<gene>
    <name evidence="2" type="ORF">NVI5450_0669</name>
</gene>
<reference evidence="2 3" key="1">
    <citation type="submission" date="2016-11" db="EMBL/GenBank/DDBJ databases">
        <authorList>
            <person name="Jaros S."/>
            <person name="Januszkiewicz K."/>
            <person name="Wedrychowicz H."/>
        </authorList>
    </citation>
    <scope>NUCLEOTIDE SEQUENCE [LARGE SCALE GENOMIC DNA]</scope>
    <source>
        <strain evidence="2">NVI 5450</strain>
    </source>
</reference>
<evidence type="ECO:0000313" key="2">
    <source>
        <dbReference type="EMBL" id="SGY86848.1"/>
    </source>
</evidence>
<protein>
    <submittedName>
        <fullName evidence="2">Putative membrane protein</fullName>
    </submittedName>
</protein>
<proteinExistence type="predicted"/>
<sequence length="50" mass="5550">MKLLPKSPSTSFSKESPFVFLALAGIVMSMTFSAWNALLIASINLFYYKS</sequence>
<keyword evidence="1" id="KW-1133">Transmembrane helix</keyword>